<organism evidence="1">
    <name type="scientific">Tanacetum cinerariifolium</name>
    <name type="common">Dalmatian daisy</name>
    <name type="synonym">Chrysanthemum cinerariifolium</name>
    <dbReference type="NCBI Taxonomy" id="118510"/>
    <lineage>
        <taxon>Eukaryota</taxon>
        <taxon>Viridiplantae</taxon>
        <taxon>Streptophyta</taxon>
        <taxon>Embryophyta</taxon>
        <taxon>Tracheophyta</taxon>
        <taxon>Spermatophyta</taxon>
        <taxon>Magnoliopsida</taxon>
        <taxon>eudicotyledons</taxon>
        <taxon>Gunneridae</taxon>
        <taxon>Pentapetalae</taxon>
        <taxon>asterids</taxon>
        <taxon>campanulids</taxon>
        <taxon>Asterales</taxon>
        <taxon>Asteraceae</taxon>
        <taxon>Asteroideae</taxon>
        <taxon>Anthemideae</taxon>
        <taxon>Anthemidinae</taxon>
        <taxon>Tanacetum</taxon>
    </lineage>
</organism>
<dbReference type="PANTHER" id="PTHR33116">
    <property type="entry name" value="REVERSE TRANSCRIPTASE ZINC-BINDING DOMAIN-CONTAINING PROTEIN-RELATED-RELATED"/>
    <property type="match status" value="1"/>
</dbReference>
<gene>
    <name evidence="1" type="ORF">Tci_320250</name>
</gene>
<accession>A0A699H5G4</accession>
<keyword evidence="1" id="KW-0808">Transferase</keyword>
<name>A0A699H5G4_TANCI</name>
<keyword evidence="1" id="KW-0695">RNA-directed DNA polymerase</keyword>
<dbReference type="PANTHER" id="PTHR33116:SF79">
    <property type="entry name" value="REVERSE TRANSCRIPTASE DOMAIN, ZINC FINGER, CCHC-TYPE-RELATED"/>
    <property type="match status" value="1"/>
</dbReference>
<protein>
    <submittedName>
        <fullName evidence="1">RNA-directed DNA polymerase, eukaryota</fullName>
    </submittedName>
</protein>
<comment type="caution">
    <text evidence="1">The sequence shown here is derived from an EMBL/GenBank/DDBJ whole genome shotgun (WGS) entry which is preliminary data.</text>
</comment>
<dbReference type="AlphaFoldDB" id="A0A699H5G4"/>
<proteinExistence type="predicted"/>
<sequence>MGDGNWKSYRFKEDQTQSISQSVFEANFPDHVTAHDFWKCEMIMESLWMLSFLIRNLKHVNYLLSSGLLREHKTYAPSHPFNANVRNSQGSFVSILKLDKTNNVMSRKETKMKSMELVIIKTLWGNSSFDYALSSSLGNSGRFKKVHLAIEGDENTKFFHGILNSKRSRFAIRESRVDGEWIVDPLVVKSLFSSIPIDSSLTFFHLFFADDDIFVGIDTRPKEVDASAKTTDCLIFTTPFVHLGVKFGGAMYRIKSWDDLVAKVSFRLSNWKLKTLSIGGRLTLIKLVLTSIPSYHMSIFKFPLGALKLLESIRRNFVNRVDGSKIKMAWISWNKILPSKKYSGLIVSSIYALNRAFLFKWVWRFFFSWFLSMDEIHNSYLCWQKIDHASMVDTFRHPPRGGAEEEQLTFLLSHIGGLILTNISNRWVWSIEDTDEFSVIFVRQLLDDSILPMRKSH</sequence>
<dbReference type="EMBL" id="BKCJ010110939">
    <property type="protein sequence ID" value="GEX48275.1"/>
    <property type="molecule type" value="Genomic_DNA"/>
</dbReference>
<dbReference type="GO" id="GO:0003964">
    <property type="term" value="F:RNA-directed DNA polymerase activity"/>
    <property type="evidence" value="ECO:0007669"/>
    <property type="project" value="UniProtKB-KW"/>
</dbReference>
<evidence type="ECO:0000313" key="1">
    <source>
        <dbReference type="EMBL" id="GEX48275.1"/>
    </source>
</evidence>
<reference evidence="1" key="1">
    <citation type="journal article" date="2019" name="Sci. Rep.">
        <title>Draft genome of Tanacetum cinerariifolium, the natural source of mosquito coil.</title>
        <authorList>
            <person name="Yamashiro T."/>
            <person name="Shiraishi A."/>
            <person name="Satake H."/>
            <person name="Nakayama K."/>
        </authorList>
    </citation>
    <scope>NUCLEOTIDE SEQUENCE</scope>
</reference>
<keyword evidence="1" id="KW-0548">Nucleotidyltransferase</keyword>